<name>A0A6I3IWJ3_9MICO</name>
<dbReference type="Gene3D" id="3.40.190.10">
    <property type="entry name" value="Periplasmic binding protein-like II"/>
    <property type="match status" value="2"/>
</dbReference>
<evidence type="ECO:0000313" key="6">
    <source>
        <dbReference type="EMBL" id="MTB72711.1"/>
    </source>
</evidence>
<keyword evidence="3" id="KW-0238">DNA-binding</keyword>
<organism evidence="6 7">
    <name type="scientific">Arsenicicoccus cauae</name>
    <dbReference type="NCBI Taxonomy" id="2663847"/>
    <lineage>
        <taxon>Bacteria</taxon>
        <taxon>Bacillati</taxon>
        <taxon>Actinomycetota</taxon>
        <taxon>Actinomycetes</taxon>
        <taxon>Micrococcales</taxon>
        <taxon>Intrasporangiaceae</taxon>
        <taxon>Arsenicicoccus</taxon>
    </lineage>
</organism>
<evidence type="ECO:0000256" key="3">
    <source>
        <dbReference type="ARBA" id="ARBA00023125"/>
    </source>
</evidence>
<dbReference type="InterPro" id="IPR036388">
    <property type="entry name" value="WH-like_DNA-bd_sf"/>
</dbReference>
<keyword evidence="7" id="KW-1185">Reference proteome</keyword>
<dbReference type="Gene3D" id="1.10.10.10">
    <property type="entry name" value="Winged helix-like DNA-binding domain superfamily/Winged helix DNA-binding domain"/>
    <property type="match status" value="1"/>
</dbReference>
<dbReference type="PANTHER" id="PTHR30126">
    <property type="entry name" value="HTH-TYPE TRANSCRIPTIONAL REGULATOR"/>
    <property type="match status" value="1"/>
</dbReference>
<dbReference type="SUPFAM" id="SSF46785">
    <property type="entry name" value="Winged helix' DNA-binding domain"/>
    <property type="match status" value="1"/>
</dbReference>
<gene>
    <name evidence="6" type="ORF">GGG17_12205</name>
</gene>
<dbReference type="SUPFAM" id="SSF53850">
    <property type="entry name" value="Periplasmic binding protein-like II"/>
    <property type="match status" value="1"/>
</dbReference>
<dbReference type="PROSITE" id="PS50931">
    <property type="entry name" value="HTH_LYSR"/>
    <property type="match status" value="1"/>
</dbReference>
<dbReference type="Pfam" id="PF00126">
    <property type="entry name" value="HTH_1"/>
    <property type="match status" value="1"/>
</dbReference>
<evidence type="ECO:0000256" key="1">
    <source>
        <dbReference type="ARBA" id="ARBA00009437"/>
    </source>
</evidence>
<dbReference type="InterPro" id="IPR036390">
    <property type="entry name" value="WH_DNA-bd_sf"/>
</dbReference>
<sequence>MGVMPDLKALELLVAVHDEGSLGAGARAVGMAQPNASRLVARLERDLQQRVVVRRPQGAQLTPVGVMLVEHAREILAATRRLERAIDALQGQTIPELRLAASLTVAEHLAPTWLTELRRRHPRLLASMTVANSTVVVDQVRRGVVELGFVEGPEPAADLPSTVVARDELALVIGVDHPWMDRTSPVGAAELAGTPLVTRERGSGTREALDAALAPLEPCRPALELSSNAAVRASAVTGTAPAVLSLLAVADAVHDGHLAVVPTEGFTLERQLRAVWRRDPLRGAAADLVSIAARTGRAPLP</sequence>
<dbReference type="InterPro" id="IPR000847">
    <property type="entry name" value="LysR_HTH_N"/>
</dbReference>
<dbReference type="AlphaFoldDB" id="A0A6I3IWJ3"/>
<evidence type="ECO:0000256" key="4">
    <source>
        <dbReference type="ARBA" id="ARBA00023163"/>
    </source>
</evidence>
<dbReference type="Pfam" id="PF03466">
    <property type="entry name" value="LysR_substrate"/>
    <property type="match status" value="1"/>
</dbReference>
<evidence type="ECO:0000259" key="5">
    <source>
        <dbReference type="PROSITE" id="PS50931"/>
    </source>
</evidence>
<comment type="similarity">
    <text evidence="1">Belongs to the LysR transcriptional regulatory family.</text>
</comment>
<protein>
    <submittedName>
        <fullName evidence="6">LysR family transcriptional regulator</fullName>
    </submittedName>
</protein>
<dbReference type="Proteomes" id="UP000431092">
    <property type="component" value="Unassembled WGS sequence"/>
</dbReference>
<keyword evidence="2" id="KW-0805">Transcription regulation</keyword>
<evidence type="ECO:0000313" key="7">
    <source>
        <dbReference type="Proteomes" id="UP000431092"/>
    </source>
</evidence>
<feature type="domain" description="HTH lysR-type" evidence="5">
    <location>
        <begin position="5"/>
        <end position="62"/>
    </location>
</feature>
<keyword evidence="4" id="KW-0804">Transcription</keyword>
<dbReference type="GO" id="GO:0003700">
    <property type="term" value="F:DNA-binding transcription factor activity"/>
    <property type="evidence" value="ECO:0007669"/>
    <property type="project" value="InterPro"/>
</dbReference>
<comment type="caution">
    <text evidence="6">The sequence shown here is derived from an EMBL/GenBank/DDBJ whole genome shotgun (WGS) entry which is preliminary data.</text>
</comment>
<dbReference type="InterPro" id="IPR005119">
    <property type="entry name" value="LysR_subst-bd"/>
</dbReference>
<accession>A0A6I3IWJ3</accession>
<reference evidence="6 7" key="1">
    <citation type="submission" date="2019-11" db="EMBL/GenBank/DDBJ databases">
        <title>Whole genome sequencing identifies a novel species of the genus Arsenicicoccus isolated from human blood.</title>
        <authorList>
            <person name="Jeong J.H."/>
            <person name="Kweon O.J."/>
            <person name="Kim H.R."/>
            <person name="Kim T.-H."/>
            <person name="Ha S.-M."/>
            <person name="Lee M.-K."/>
        </authorList>
    </citation>
    <scope>NUCLEOTIDE SEQUENCE [LARGE SCALE GENOMIC DNA]</scope>
    <source>
        <strain evidence="6 7">MKL-02</strain>
    </source>
</reference>
<dbReference type="PANTHER" id="PTHR30126:SF39">
    <property type="entry name" value="HTH-TYPE TRANSCRIPTIONAL REGULATOR CYSL"/>
    <property type="match status" value="1"/>
</dbReference>
<dbReference type="EMBL" id="WLVL01000040">
    <property type="protein sequence ID" value="MTB72711.1"/>
    <property type="molecule type" value="Genomic_DNA"/>
</dbReference>
<proteinExistence type="inferred from homology"/>
<evidence type="ECO:0000256" key="2">
    <source>
        <dbReference type="ARBA" id="ARBA00023015"/>
    </source>
</evidence>
<dbReference type="GO" id="GO:0000976">
    <property type="term" value="F:transcription cis-regulatory region binding"/>
    <property type="evidence" value="ECO:0007669"/>
    <property type="project" value="TreeGrafter"/>
</dbReference>